<evidence type="ECO:0000313" key="1">
    <source>
        <dbReference type="EMBL" id="CAG8497268.1"/>
    </source>
</evidence>
<organism evidence="1 2">
    <name type="scientific">Dentiscutata heterogama</name>
    <dbReference type="NCBI Taxonomy" id="1316150"/>
    <lineage>
        <taxon>Eukaryota</taxon>
        <taxon>Fungi</taxon>
        <taxon>Fungi incertae sedis</taxon>
        <taxon>Mucoromycota</taxon>
        <taxon>Glomeromycotina</taxon>
        <taxon>Glomeromycetes</taxon>
        <taxon>Diversisporales</taxon>
        <taxon>Gigasporaceae</taxon>
        <taxon>Dentiscutata</taxon>
    </lineage>
</organism>
<comment type="caution">
    <text evidence="1">The sequence shown here is derived from an EMBL/GenBank/DDBJ whole genome shotgun (WGS) entry which is preliminary data.</text>
</comment>
<accession>A0ACA9KW10</accession>
<name>A0ACA9KW10_9GLOM</name>
<dbReference type="Proteomes" id="UP000789702">
    <property type="component" value="Unassembled WGS sequence"/>
</dbReference>
<reference evidence="1" key="1">
    <citation type="submission" date="2021-06" db="EMBL/GenBank/DDBJ databases">
        <authorList>
            <person name="Kallberg Y."/>
            <person name="Tangrot J."/>
            <person name="Rosling A."/>
        </authorList>
    </citation>
    <scope>NUCLEOTIDE SEQUENCE</scope>
    <source>
        <strain evidence="1">IL203A</strain>
    </source>
</reference>
<dbReference type="EMBL" id="CAJVPU010002221">
    <property type="protein sequence ID" value="CAG8497268.1"/>
    <property type="molecule type" value="Genomic_DNA"/>
</dbReference>
<gene>
    <name evidence="1" type="ORF">DHETER_LOCUS2841</name>
</gene>
<keyword evidence="2" id="KW-1185">Reference proteome</keyword>
<protein>
    <submittedName>
        <fullName evidence="1">1048_t:CDS:1</fullName>
    </submittedName>
</protein>
<evidence type="ECO:0000313" key="2">
    <source>
        <dbReference type="Proteomes" id="UP000789702"/>
    </source>
</evidence>
<sequence>MAPPETDNSVINPLSEELNLNGEPMIVTNEKEHYRDDTQKIVLKKPDTPKAVVLHAVFGGLRSYLIAHGIRGGVNFLLNLLTLYRKRKGTIVRAFTRGFFGPDAIRFGVAFGGFSFLWKLINNGLRHIRKKDDKWNAFVAGSIAGISVIAEKRERRISIAQQMFVRYVHAIQALYKSGHTREYFNIPHIGVILFALSCGQVLYAYTMQPTTIPPDFLKFMIKTARVPKDTLDLNLKHVRGESINLDDALYIVTKGKGTKNAFEVASNLPPNPIAIPCELVHPRFDSCVYTSIERFLQVFKTICPVYATLNIVPMFVFKIYQFLKDPYTLIRKCVQNTVRSSTFLAVFVSTYQSQICIHRNIIKNIGLNFHTKYLYWLSGVISGLAILIEHKNRRSDLTLYVVPKAVESLYKIMCQKNCIFELHRTAEIWFFSAAMGVIMACFQHEPKVLSPMTKTLLRGFFGNN</sequence>
<proteinExistence type="predicted"/>